<reference evidence="1" key="1">
    <citation type="submission" date="2023-04" db="EMBL/GenBank/DDBJ databases">
        <title>Macrococci isolated from food, foodproducing animals, and human clinical materials.</title>
        <authorList>
            <person name="Maslanova I."/>
            <person name="Svec P."/>
            <person name="Sedlacek I."/>
            <person name="Novakova D."/>
            <person name="Keller J.E."/>
            <person name="Schwendener S."/>
            <person name="Finstrlova A."/>
            <person name="Botka T."/>
            <person name="Kovarovic V."/>
            <person name="Petras P."/>
            <person name="Perreten V."/>
            <person name="Pantucek R."/>
        </authorList>
    </citation>
    <scope>NUCLEOTIDE SEQUENCE</scope>
    <source>
        <strain evidence="1">NRL/St 13/116</strain>
    </source>
</reference>
<organism evidence="1">
    <name type="scientific">Macrococcus psychrotolerans</name>
    <dbReference type="NCBI Taxonomy" id="3039389"/>
    <lineage>
        <taxon>Bacteria</taxon>
        <taxon>Bacillati</taxon>
        <taxon>Bacillota</taxon>
        <taxon>Bacilli</taxon>
        <taxon>Bacillales</taxon>
        <taxon>Staphylococcaceae</taxon>
        <taxon>Macrococcus</taxon>
    </lineage>
</organism>
<dbReference type="RefSeq" id="WP_420496624.1">
    <property type="nucleotide sequence ID" value="NZ_CP124585.1"/>
</dbReference>
<sequence length="62" mass="7059">MMRLTMKPLFAGQEDYISRKEISLLELVLNFDAEFFIMAVSFRSSVSKTDILPKAGGNIIFK</sequence>
<accession>A0AAU6RJJ1</accession>
<protein>
    <submittedName>
        <fullName evidence="1">Uncharacterized protein</fullName>
    </submittedName>
</protein>
<gene>
    <name evidence="1" type="ORF">QA540_07200</name>
</gene>
<name>A0AAU6RJJ1_9STAP</name>
<evidence type="ECO:0000313" key="1">
    <source>
        <dbReference type="EMBL" id="WZE69905.1"/>
    </source>
</evidence>
<dbReference type="EMBL" id="CP124585">
    <property type="protein sequence ID" value="WZE69905.1"/>
    <property type="molecule type" value="Genomic_DNA"/>
</dbReference>
<dbReference type="AlphaFoldDB" id="A0AAU6RJJ1"/>
<proteinExistence type="predicted"/>